<reference evidence="1 2" key="1">
    <citation type="submission" date="2016-07" db="EMBL/GenBank/DDBJ databases">
        <title>Draft genome of the white-rot fungus Obba rivulosa 3A-2.</title>
        <authorList>
            <consortium name="DOE Joint Genome Institute"/>
            <person name="Miettinen O."/>
            <person name="Riley R."/>
            <person name="Acob R."/>
            <person name="Barry K."/>
            <person name="Cullen D."/>
            <person name="De Vries R."/>
            <person name="Hainaut M."/>
            <person name="Hatakka A."/>
            <person name="Henrissat B."/>
            <person name="Hilden K."/>
            <person name="Kuo R."/>
            <person name="Labutti K."/>
            <person name="Lipzen A."/>
            <person name="Makela M.R."/>
            <person name="Sandor L."/>
            <person name="Spatafora J.W."/>
            <person name="Grigoriev I.V."/>
            <person name="Hibbett D.S."/>
        </authorList>
    </citation>
    <scope>NUCLEOTIDE SEQUENCE [LARGE SCALE GENOMIC DNA]</scope>
    <source>
        <strain evidence="1 2">3A-2</strain>
    </source>
</reference>
<proteinExistence type="predicted"/>
<organism evidence="1 2">
    <name type="scientific">Obba rivulosa</name>
    <dbReference type="NCBI Taxonomy" id="1052685"/>
    <lineage>
        <taxon>Eukaryota</taxon>
        <taxon>Fungi</taxon>
        <taxon>Dikarya</taxon>
        <taxon>Basidiomycota</taxon>
        <taxon>Agaricomycotina</taxon>
        <taxon>Agaricomycetes</taxon>
        <taxon>Polyporales</taxon>
        <taxon>Gelatoporiaceae</taxon>
        <taxon>Obba</taxon>
    </lineage>
</organism>
<dbReference type="EMBL" id="KV722527">
    <property type="protein sequence ID" value="OCH86447.1"/>
    <property type="molecule type" value="Genomic_DNA"/>
</dbReference>
<evidence type="ECO:0000313" key="2">
    <source>
        <dbReference type="Proteomes" id="UP000250043"/>
    </source>
</evidence>
<accession>A0A8E2AQV1</accession>
<keyword evidence="2" id="KW-1185">Reference proteome</keyword>
<name>A0A8E2AQV1_9APHY</name>
<dbReference type="AlphaFoldDB" id="A0A8E2AQV1"/>
<dbReference type="Proteomes" id="UP000250043">
    <property type="component" value="Unassembled WGS sequence"/>
</dbReference>
<gene>
    <name evidence="1" type="ORF">OBBRIDRAFT_224313</name>
</gene>
<protein>
    <submittedName>
        <fullName evidence="1">Uncharacterized protein</fullName>
    </submittedName>
</protein>
<evidence type="ECO:0000313" key="1">
    <source>
        <dbReference type="EMBL" id="OCH86447.1"/>
    </source>
</evidence>
<sequence>MVFLSCGSKSTPPPVYFSPSSCCIRFPLIPRSMSLHLDCCPILASPRCHMMLIRAISHLPLSRGLSALFCLLIEVEAPPCARWSLHVSQICAASAYLLSAIKTH</sequence>